<dbReference type="Pfam" id="PF03480">
    <property type="entry name" value="DctP"/>
    <property type="match status" value="1"/>
</dbReference>
<accession>A0A7D4PLS8</accession>
<dbReference type="EMBL" id="CP054038">
    <property type="protein sequence ID" value="QKJ19035.1"/>
    <property type="molecule type" value="Genomic_DNA"/>
</dbReference>
<dbReference type="InterPro" id="IPR018389">
    <property type="entry name" value="DctP_fam"/>
</dbReference>
<organism evidence="3 4">
    <name type="scientific">Microbacterium hominis</name>
    <dbReference type="NCBI Taxonomy" id="162426"/>
    <lineage>
        <taxon>Bacteria</taxon>
        <taxon>Bacillati</taxon>
        <taxon>Actinomycetota</taxon>
        <taxon>Actinomycetes</taxon>
        <taxon>Micrococcales</taxon>
        <taxon>Microbacteriaceae</taxon>
        <taxon>Microbacterium</taxon>
    </lineage>
</organism>
<dbReference type="Proteomes" id="UP000502498">
    <property type="component" value="Chromosome"/>
</dbReference>
<dbReference type="AlphaFoldDB" id="A0A7D4PLS8"/>
<dbReference type="InterPro" id="IPR038404">
    <property type="entry name" value="TRAP_DctP_sf"/>
</dbReference>
<gene>
    <name evidence="3" type="primary">dctP</name>
    <name evidence="3" type="ORF">HQM25_06360</name>
</gene>
<dbReference type="Gene3D" id="3.40.190.170">
    <property type="entry name" value="Bacterial extracellular solute-binding protein, family 7"/>
    <property type="match status" value="1"/>
</dbReference>
<dbReference type="NCBIfam" id="NF037995">
    <property type="entry name" value="TRAP_S1"/>
    <property type="match status" value="1"/>
</dbReference>
<evidence type="ECO:0000256" key="2">
    <source>
        <dbReference type="SAM" id="SignalP"/>
    </source>
</evidence>
<evidence type="ECO:0000313" key="4">
    <source>
        <dbReference type="Proteomes" id="UP000502498"/>
    </source>
</evidence>
<dbReference type="PANTHER" id="PTHR33376:SF4">
    <property type="entry name" value="SIALIC ACID-BINDING PERIPLASMIC PROTEIN SIAP"/>
    <property type="match status" value="1"/>
</dbReference>
<dbReference type="RefSeq" id="WP_172989476.1">
    <property type="nucleotide sequence ID" value="NZ_CP054038.1"/>
</dbReference>
<evidence type="ECO:0000313" key="3">
    <source>
        <dbReference type="EMBL" id="QKJ19035.1"/>
    </source>
</evidence>
<sequence length="484" mass="51271">MRTTSPAAILVGVAALVCAGCAAPVDRAGATSESVTLTFANPYAHLDYVPQVTEFVNAVEEVSGGMITIDLRHLWRDFAPGFEKSTIEDVAAGEVDLAWVGTRAFDLLDEPAFAPLTAPFVVDSMELQRAIVESEIPAAMIDQLSLDGVIAVGVLAGGLRHPFAVDAPMTELADFDGITFQSFPSELSAASISALGAHPVSDVPEGLDAGLDDGSIQGFEKQFSTVAINNTVRFAPYVTSDVVLWPETIALIGNAARLEGLTPTQREWIDEAAQQASLASPQTTPDEVEGMTMFCIAGGRIDRAGADAIAEMARSVEPVLDEIRALPGGASSLDAILALKSEIDADPVSIPAECDPAATSPSSSSATGDAEELEGVYRFELTAEDAEAAGRPDDPRYPWPWITTLTLADHTWNHRVRDGRQEADYGGGTYIVTGEELTLVWSDGARMEFGFAQGEDGDLVLTPGPGLGDEDAWVWTTKTLEKID</sequence>
<feature type="signal peptide" evidence="2">
    <location>
        <begin position="1"/>
        <end position="22"/>
    </location>
</feature>
<dbReference type="GO" id="GO:0055085">
    <property type="term" value="P:transmembrane transport"/>
    <property type="evidence" value="ECO:0007669"/>
    <property type="project" value="InterPro"/>
</dbReference>
<feature type="chain" id="PRO_5039307022" evidence="2">
    <location>
        <begin position="23"/>
        <end position="484"/>
    </location>
</feature>
<protein>
    <submittedName>
        <fullName evidence="3">TRAP transporter substrate-binding protein DctP</fullName>
    </submittedName>
</protein>
<evidence type="ECO:0000256" key="1">
    <source>
        <dbReference type="ARBA" id="ARBA00022729"/>
    </source>
</evidence>
<proteinExistence type="predicted"/>
<reference evidence="3 4" key="1">
    <citation type="submission" date="2020-05" db="EMBL/GenBank/DDBJ databases">
        <title>Strain PA2F3 complete genome.</title>
        <authorList>
            <person name="Kim Y.-S."/>
            <person name="Kim S.-J."/>
            <person name="Jung H.-k."/>
            <person name="Kim S.-E."/>
            <person name="Kim K.-H."/>
        </authorList>
    </citation>
    <scope>NUCLEOTIDE SEQUENCE [LARGE SCALE GENOMIC DNA]</scope>
    <source>
        <strain evidence="3 4">PA2F3</strain>
    </source>
</reference>
<name>A0A7D4PLS8_9MICO</name>
<dbReference type="PANTHER" id="PTHR33376">
    <property type="match status" value="1"/>
</dbReference>
<keyword evidence="1 2" id="KW-0732">Signal</keyword>